<dbReference type="EMBL" id="BLVO01000013">
    <property type="protein sequence ID" value="GFM33187.1"/>
    <property type="molecule type" value="Genomic_DNA"/>
</dbReference>
<dbReference type="CDD" id="cd03255">
    <property type="entry name" value="ABC_MJ0796_LolCDE_FtsE"/>
    <property type="match status" value="1"/>
</dbReference>
<dbReference type="Proteomes" id="UP000503840">
    <property type="component" value="Unassembled WGS sequence"/>
</dbReference>
<dbReference type="GO" id="GO:0016887">
    <property type="term" value="F:ATP hydrolysis activity"/>
    <property type="evidence" value="ECO:0007669"/>
    <property type="project" value="InterPro"/>
</dbReference>
<keyword evidence="3 7" id="KW-0067">ATP-binding</keyword>
<name>A0A7J0BHM8_9BACT</name>
<evidence type="ECO:0000256" key="5">
    <source>
        <dbReference type="SAM" id="MobiDB-lite"/>
    </source>
</evidence>
<keyword evidence="1" id="KW-0813">Transport</keyword>
<comment type="similarity">
    <text evidence="4">Belongs to the ABC transporter superfamily. Macrolide exporter (TC 3.A.1.122) family.</text>
</comment>
<comment type="caution">
    <text evidence="7">The sequence shown here is derived from an EMBL/GenBank/DDBJ whole genome shotgun (WGS) entry which is preliminary data.</text>
</comment>
<protein>
    <submittedName>
        <fullName evidence="7">ABC transporter ATP-binding protein</fullName>
    </submittedName>
</protein>
<evidence type="ECO:0000256" key="1">
    <source>
        <dbReference type="ARBA" id="ARBA00022448"/>
    </source>
</evidence>
<evidence type="ECO:0000313" key="7">
    <source>
        <dbReference type="EMBL" id="GFM33187.1"/>
    </source>
</evidence>
<gene>
    <name evidence="7" type="ORF">DSM101010T_15520</name>
</gene>
<dbReference type="PROSITE" id="PS00211">
    <property type="entry name" value="ABC_TRANSPORTER_1"/>
    <property type="match status" value="1"/>
</dbReference>
<dbReference type="RefSeq" id="WP_174404866.1">
    <property type="nucleotide sequence ID" value="NZ_BLVO01000013.1"/>
</dbReference>
<dbReference type="PANTHER" id="PTHR42798">
    <property type="entry name" value="LIPOPROTEIN-RELEASING SYSTEM ATP-BINDING PROTEIN LOLD"/>
    <property type="match status" value="1"/>
</dbReference>
<dbReference type="InterPro" id="IPR003439">
    <property type="entry name" value="ABC_transporter-like_ATP-bd"/>
</dbReference>
<keyword evidence="2" id="KW-0547">Nucleotide-binding</keyword>
<dbReference type="Gene3D" id="3.40.50.300">
    <property type="entry name" value="P-loop containing nucleotide triphosphate hydrolases"/>
    <property type="match status" value="1"/>
</dbReference>
<proteinExistence type="inferred from homology"/>
<dbReference type="PANTHER" id="PTHR42798:SF6">
    <property type="entry name" value="CELL DIVISION ATP-BINDING PROTEIN FTSE"/>
    <property type="match status" value="1"/>
</dbReference>
<dbReference type="SMART" id="SM00382">
    <property type="entry name" value="AAA"/>
    <property type="match status" value="1"/>
</dbReference>
<sequence>MQQVLVADNISKSFTTGTTVHHALKNVCLSVNKGEIVMLMGPSGSGKTTLLSIMGGILSPSSGEISIAGQSMTGVSSTKKGQLRLQHIGFIFQEYNLFPSLSALQNVQVALALRGESGKRARDEAATHLQSVGLGDKLDNHPSKLSGGQKQRLAIARALAGNPTLMLADEPTAALDSENGTIIMNLLKKLAREHNRAVVIVTHDNRIIDFADRILRIEDGHLIGPSDSTMNPLARPSQGARSPSGGDKA</sequence>
<dbReference type="InterPro" id="IPR017871">
    <property type="entry name" value="ABC_transporter-like_CS"/>
</dbReference>
<dbReference type="Pfam" id="PF00005">
    <property type="entry name" value="ABC_tran"/>
    <property type="match status" value="1"/>
</dbReference>
<dbReference type="InterPro" id="IPR017911">
    <property type="entry name" value="MacB-like_ATP-bd"/>
</dbReference>
<evidence type="ECO:0000256" key="3">
    <source>
        <dbReference type="ARBA" id="ARBA00022840"/>
    </source>
</evidence>
<feature type="domain" description="ABC transporter" evidence="6">
    <location>
        <begin position="5"/>
        <end position="244"/>
    </location>
</feature>
<accession>A0A7J0BHM8</accession>
<keyword evidence="8" id="KW-1185">Reference proteome</keyword>
<evidence type="ECO:0000313" key="8">
    <source>
        <dbReference type="Proteomes" id="UP000503840"/>
    </source>
</evidence>
<organism evidence="7 8">
    <name type="scientific">Desulfovibrio subterraneus</name>
    <dbReference type="NCBI Taxonomy" id="2718620"/>
    <lineage>
        <taxon>Bacteria</taxon>
        <taxon>Pseudomonadati</taxon>
        <taxon>Thermodesulfobacteriota</taxon>
        <taxon>Desulfovibrionia</taxon>
        <taxon>Desulfovibrionales</taxon>
        <taxon>Desulfovibrionaceae</taxon>
        <taxon>Desulfovibrio</taxon>
    </lineage>
</organism>
<evidence type="ECO:0000259" key="6">
    <source>
        <dbReference type="PROSITE" id="PS50893"/>
    </source>
</evidence>
<dbReference type="SUPFAM" id="SSF52540">
    <property type="entry name" value="P-loop containing nucleoside triphosphate hydrolases"/>
    <property type="match status" value="1"/>
</dbReference>
<dbReference type="GO" id="GO:0022857">
    <property type="term" value="F:transmembrane transporter activity"/>
    <property type="evidence" value="ECO:0007669"/>
    <property type="project" value="UniProtKB-ARBA"/>
</dbReference>
<dbReference type="InterPro" id="IPR027417">
    <property type="entry name" value="P-loop_NTPase"/>
</dbReference>
<dbReference type="PROSITE" id="PS50893">
    <property type="entry name" value="ABC_TRANSPORTER_2"/>
    <property type="match status" value="1"/>
</dbReference>
<evidence type="ECO:0000256" key="4">
    <source>
        <dbReference type="ARBA" id="ARBA00038388"/>
    </source>
</evidence>
<dbReference type="GO" id="GO:0005524">
    <property type="term" value="F:ATP binding"/>
    <property type="evidence" value="ECO:0007669"/>
    <property type="project" value="UniProtKB-KW"/>
</dbReference>
<dbReference type="GO" id="GO:0098796">
    <property type="term" value="C:membrane protein complex"/>
    <property type="evidence" value="ECO:0007669"/>
    <property type="project" value="UniProtKB-ARBA"/>
</dbReference>
<dbReference type="AlphaFoldDB" id="A0A7J0BHM8"/>
<evidence type="ECO:0000256" key="2">
    <source>
        <dbReference type="ARBA" id="ARBA00022741"/>
    </source>
</evidence>
<dbReference type="InterPro" id="IPR003593">
    <property type="entry name" value="AAA+_ATPase"/>
</dbReference>
<dbReference type="FunFam" id="3.40.50.300:FF:000032">
    <property type="entry name" value="Export ABC transporter ATP-binding protein"/>
    <property type="match status" value="1"/>
</dbReference>
<feature type="region of interest" description="Disordered" evidence="5">
    <location>
        <begin position="225"/>
        <end position="249"/>
    </location>
</feature>
<reference evidence="7 8" key="1">
    <citation type="submission" date="2020-05" db="EMBL/GenBank/DDBJ databases">
        <title>Draft genome sequence of Desulfovibrio sp. strain HN2T.</title>
        <authorList>
            <person name="Ueno A."/>
            <person name="Tamazawa S."/>
            <person name="Tamamura S."/>
            <person name="Murakami T."/>
            <person name="Kiyama T."/>
            <person name="Inomata H."/>
            <person name="Amano Y."/>
            <person name="Miyakawa K."/>
            <person name="Tamaki H."/>
            <person name="Naganuma T."/>
            <person name="Kaneko K."/>
        </authorList>
    </citation>
    <scope>NUCLEOTIDE SEQUENCE [LARGE SCALE GENOMIC DNA]</scope>
    <source>
        <strain evidence="7 8">HN2</strain>
    </source>
</reference>